<dbReference type="AlphaFoldDB" id="A0ABD2MXG7"/>
<gene>
    <name evidence="7" type="ORF">HHI36_021392</name>
</gene>
<name>A0ABD2MXG7_9CUCU</name>
<keyword evidence="2" id="KW-0812">Transmembrane</keyword>
<evidence type="ECO:0000313" key="8">
    <source>
        <dbReference type="Proteomes" id="UP001516400"/>
    </source>
</evidence>
<protein>
    <submittedName>
        <fullName evidence="7">Uncharacterized protein</fullName>
    </submittedName>
</protein>
<evidence type="ECO:0000256" key="2">
    <source>
        <dbReference type="ARBA" id="ARBA00022692"/>
    </source>
</evidence>
<dbReference type="Pfam" id="PF05705">
    <property type="entry name" value="DUF829"/>
    <property type="match status" value="1"/>
</dbReference>
<keyword evidence="5" id="KW-0539">Nucleus</keyword>
<dbReference type="PANTHER" id="PTHR12265:SF30">
    <property type="entry name" value="TRANSMEMBRANE PROTEIN 53"/>
    <property type="match status" value="1"/>
</dbReference>
<dbReference type="PANTHER" id="PTHR12265">
    <property type="entry name" value="TRANSMEMBRANE PROTEIN 53"/>
    <property type="match status" value="1"/>
</dbReference>
<evidence type="ECO:0000256" key="1">
    <source>
        <dbReference type="ARBA" id="ARBA00004126"/>
    </source>
</evidence>
<organism evidence="7 8">
    <name type="scientific">Cryptolaemus montrouzieri</name>
    <dbReference type="NCBI Taxonomy" id="559131"/>
    <lineage>
        <taxon>Eukaryota</taxon>
        <taxon>Metazoa</taxon>
        <taxon>Ecdysozoa</taxon>
        <taxon>Arthropoda</taxon>
        <taxon>Hexapoda</taxon>
        <taxon>Insecta</taxon>
        <taxon>Pterygota</taxon>
        <taxon>Neoptera</taxon>
        <taxon>Endopterygota</taxon>
        <taxon>Coleoptera</taxon>
        <taxon>Polyphaga</taxon>
        <taxon>Cucujiformia</taxon>
        <taxon>Coccinelloidea</taxon>
        <taxon>Coccinellidae</taxon>
        <taxon>Scymninae</taxon>
        <taxon>Scymnini</taxon>
        <taxon>Cryptolaemus</taxon>
    </lineage>
</organism>
<evidence type="ECO:0000256" key="3">
    <source>
        <dbReference type="ARBA" id="ARBA00022989"/>
    </source>
</evidence>
<sequence>MFAQKDWKYWITHPDKDFVSNKQDKEADDQIIFNNGKNRPVVILFGWAGCQDKHLLHYSKIYEDQGLITITYSCAFKNLFFENNNMLRIGKEMVEPLKMGII</sequence>
<keyword evidence="8" id="KW-1185">Reference proteome</keyword>
<keyword evidence="4" id="KW-0472">Membrane</keyword>
<evidence type="ECO:0000313" key="7">
    <source>
        <dbReference type="EMBL" id="KAL3270877.1"/>
    </source>
</evidence>
<dbReference type="EMBL" id="JABFTP020000042">
    <property type="protein sequence ID" value="KAL3270877.1"/>
    <property type="molecule type" value="Genomic_DNA"/>
</dbReference>
<evidence type="ECO:0000256" key="5">
    <source>
        <dbReference type="ARBA" id="ARBA00023242"/>
    </source>
</evidence>
<comment type="caution">
    <text evidence="7">The sequence shown here is derived from an EMBL/GenBank/DDBJ whole genome shotgun (WGS) entry which is preliminary data.</text>
</comment>
<proteinExistence type="predicted"/>
<comment type="subcellular location">
    <subcellularLocation>
        <location evidence="6">Endomembrane system</location>
        <topology evidence="6">Single-pass membrane protein</topology>
    </subcellularLocation>
    <subcellularLocation>
        <location evidence="1">Nucleus membrane</location>
    </subcellularLocation>
</comment>
<dbReference type="Proteomes" id="UP001516400">
    <property type="component" value="Unassembled WGS sequence"/>
</dbReference>
<evidence type="ECO:0000256" key="4">
    <source>
        <dbReference type="ARBA" id="ARBA00023136"/>
    </source>
</evidence>
<dbReference type="InterPro" id="IPR008547">
    <property type="entry name" value="DUF829_TMEM53"/>
</dbReference>
<accession>A0ABD2MXG7</accession>
<evidence type="ECO:0000256" key="6">
    <source>
        <dbReference type="ARBA" id="ARBA00037847"/>
    </source>
</evidence>
<reference evidence="7 8" key="1">
    <citation type="journal article" date="2021" name="BMC Biol.">
        <title>Horizontally acquired antibacterial genes associated with adaptive radiation of ladybird beetles.</title>
        <authorList>
            <person name="Li H.S."/>
            <person name="Tang X.F."/>
            <person name="Huang Y.H."/>
            <person name="Xu Z.Y."/>
            <person name="Chen M.L."/>
            <person name="Du X.Y."/>
            <person name="Qiu B.Y."/>
            <person name="Chen P.T."/>
            <person name="Zhang W."/>
            <person name="Slipinski A."/>
            <person name="Escalona H.E."/>
            <person name="Waterhouse R.M."/>
            <person name="Zwick A."/>
            <person name="Pang H."/>
        </authorList>
    </citation>
    <scope>NUCLEOTIDE SEQUENCE [LARGE SCALE GENOMIC DNA]</scope>
    <source>
        <strain evidence="7">SYSU2018</strain>
    </source>
</reference>
<dbReference type="GO" id="GO:0031965">
    <property type="term" value="C:nuclear membrane"/>
    <property type="evidence" value="ECO:0007669"/>
    <property type="project" value="UniProtKB-SubCell"/>
</dbReference>
<keyword evidence="3" id="KW-1133">Transmembrane helix</keyword>